<dbReference type="Proteomes" id="UP000053555">
    <property type="component" value="Unassembled WGS sequence"/>
</dbReference>
<dbReference type="Gene3D" id="3.80.10.10">
    <property type="entry name" value="Ribonuclease Inhibitor"/>
    <property type="match status" value="2"/>
</dbReference>
<reference evidence="3" key="1">
    <citation type="submission" date="2014-07" db="EMBL/GenBank/DDBJ databases">
        <title>Identification of a novel salt tolerance gene in wild soybean by whole-genome sequencing.</title>
        <authorList>
            <person name="Lam H.-M."/>
            <person name="Qi X."/>
            <person name="Li M.-W."/>
            <person name="Liu X."/>
            <person name="Xie M."/>
            <person name="Ni M."/>
            <person name="Xu X."/>
        </authorList>
    </citation>
    <scope>NUCLEOTIDE SEQUENCE [LARGE SCALE GENOMIC DNA]</scope>
    <source>
        <tissue evidence="3">Root</tissue>
    </source>
</reference>
<dbReference type="EMBL" id="KN655893">
    <property type="protein sequence ID" value="KHN23900.1"/>
    <property type="molecule type" value="Genomic_DNA"/>
</dbReference>
<evidence type="ECO:0000256" key="1">
    <source>
        <dbReference type="ARBA" id="ARBA00022614"/>
    </source>
</evidence>
<evidence type="ECO:0000313" key="3">
    <source>
        <dbReference type="EMBL" id="KHN23900.1"/>
    </source>
</evidence>
<dbReference type="PROSITE" id="PS51450">
    <property type="entry name" value="LRR"/>
    <property type="match status" value="1"/>
</dbReference>
<sequence>ETWINGTVCCEWDGVTCDIISGHVMDLNLSLLNLQGQSYPNCTIFSLSHLQQLDLSSNYFFGDISSTISHLSKLQSLDLSFNSLNVIANLFVFLSRLSYYLTDTKLDGKLPTESLLPNLIRLYLNTNEKLRVELSTKHSRFHWPFEILATTHEPIGEFSSYSFKYLSLSKNKLQGNFPNLIFELQNLVVLSLSPIDLDKLFPSPMICHFHSSILTKTVHIALHAYESFPNVLNCAPLGMIPSNWFCKSHRNLSFQLVPRVWNDTTREGVNYFHSIDLSNNMFEGEHLKVIGELHSLKGLNLSHNAITGIIPRSFGNLRNLE</sequence>
<protein>
    <submittedName>
        <fullName evidence="3">Leucine-rich repeat receptor-like serine/threonine-protein kinase BAM1</fullName>
        <ecNumber evidence="3">2.7.11.1</ecNumber>
    </submittedName>
</protein>
<keyword evidence="3" id="KW-0675">Receptor</keyword>
<dbReference type="EC" id="2.7.11.1" evidence="3"/>
<dbReference type="SMART" id="SM00369">
    <property type="entry name" value="LRR_TYP"/>
    <property type="match status" value="2"/>
</dbReference>
<dbReference type="SUPFAM" id="SSF52047">
    <property type="entry name" value="RNI-like"/>
    <property type="match status" value="1"/>
</dbReference>
<dbReference type="InterPro" id="IPR003591">
    <property type="entry name" value="Leu-rich_rpt_typical-subtyp"/>
</dbReference>
<dbReference type="Pfam" id="PF13855">
    <property type="entry name" value="LRR_8"/>
    <property type="match status" value="1"/>
</dbReference>
<dbReference type="InterPro" id="IPR032675">
    <property type="entry name" value="LRR_dom_sf"/>
</dbReference>
<gene>
    <name evidence="3" type="ORF">glysoja_028193</name>
</gene>
<keyword evidence="1" id="KW-0433">Leucine-rich repeat</keyword>
<keyword evidence="3" id="KW-0808">Transferase</keyword>
<dbReference type="AlphaFoldDB" id="A0A0B2QR85"/>
<organism evidence="3">
    <name type="scientific">Glycine soja</name>
    <name type="common">Wild soybean</name>
    <dbReference type="NCBI Taxonomy" id="3848"/>
    <lineage>
        <taxon>Eukaryota</taxon>
        <taxon>Viridiplantae</taxon>
        <taxon>Streptophyta</taxon>
        <taxon>Embryophyta</taxon>
        <taxon>Tracheophyta</taxon>
        <taxon>Spermatophyta</taxon>
        <taxon>Magnoliopsida</taxon>
        <taxon>eudicotyledons</taxon>
        <taxon>Gunneridae</taxon>
        <taxon>Pentapetalae</taxon>
        <taxon>rosids</taxon>
        <taxon>fabids</taxon>
        <taxon>Fabales</taxon>
        <taxon>Fabaceae</taxon>
        <taxon>Papilionoideae</taxon>
        <taxon>50 kb inversion clade</taxon>
        <taxon>NPAAA clade</taxon>
        <taxon>indigoferoid/millettioid clade</taxon>
        <taxon>Phaseoleae</taxon>
        <taxon>Glycine</taxon>
        <taxon>Glycine subgen. Soja</taxon>
    </lineage>
</organism>
<keyword evidence="2" id="KW-0677">Repeat</keyword>
<feature type="non-terminal residue" evidence="3">
    <location>
        <position position="1"/>
    </location>
</feature>
<dbReference type="PANTHER" id="PTHR48065:SF5">
    <property type="entry name" value="RECEPTOR-LIKE PROTEIN CF-9 HOMOLOG"/>
    <property type="match status" value="1"/>
</dbReference>
<dbReference type="InterPro" id="IPR001611">
    <property type="entry name" value="Leu-rich_rpt"/>
</dbReference>
<dbReference type="SUPFAM" id="SSF52058">
    <property type="entry name" value="L domain-like"/>
    <property type="match status" value="1"/>
</dbReference>
<evidence type="ECO:0000256" key="2">
    <source>
        <dbReference type="ARBA" id="ARBA00022737"/>
    </source>
</evidence>
<accession>A0A0B2QR85</accession>
<name>A0A0B2QR85_GLYSO</name>
<dbReference type="GO" id="GO:0004674">
    <property type="term" value="F:protein serine/threonine kinase activity"/>
    <property type="evidence" value="ECO:0007669"/>
    <property type="project" value="UniProtKB-EC"/>
</dbReference>
<proteinExistence type="predicted"/>
<dbReference type="PANTHER" id="PTHR48065">
    <property type="entry name" value="OS10G0469600 PROTEIN"/>
    <property type="match status" value="1"/>
</dbReference>
<keyword evidence="3" id="KW-0418">Kinase</keyword>
<dbReference type="Pfam" id="PF00560">
    <property type="entry name" value="LRR_1"/>
    <property type="match status" value="1"/>
</dbReference>